<dbReference type="AlphaFoldDB" id="A0A2A5C7I0"/>
<protein>
    <submittedName>
        <fullName evidence="2">Nitrate ABC transporter substrate-binding protein</fullName>
    </submittedName>
</protein>
<keyword evidence="1" id="KW-0732">Signal</keyword>
<dbReference type="PROSITE" id="PS51257">
    <property type="entry name" value="PROKAR_LIPOPROTEIN"/>
    <property type="match status" value="1"/>
</dbReference>
<organism evidence="2 3">
    <name type="scientific">SAR86 cluster bacterium</name>
    <dbReference type="NCBI Taxonomy" id="2030880"/>
    <lineage>
        <taxon>Bacteria</taxon>
        <taxon>Pseudomonadati</taxon>
        <taxon>Pseudomonadota</taxon>
        <taxon>Gammaproteobacteria</taxon>
        <taxon>SAR86 cluster</taxon>
    </lineage>
</organism>
<comment type="caution">
    <text evidence="2">The sequence shown here is derived from an EMBL/GenBank/DDBJ whole genome shotgun (WGS) entry which is preliminary data.</text>
</comment>
<evidence type="ECO:0000313" key="3">
    <source>
        <dbReference type="Proteomes" id="UP000228987"/>
    </source>
</evidence>
<feature type="signal peptide" evidence="1">
    <location>
        <begin position="1"/>
        <end position="21"/>
    </location>
</feature>
<accession>A0A2A5C7I0</accession>
<dbReference type="PANTHER" id="PTHR30024">
    <property type="entry name" value="ALIPHATIC SULFONATES-BINDING PROTEIN-RELATED"/>
    <property type="match status" value="1"/>
</dbReference>
<feature type="chain" id="PRO_5013105440" evidence="1">
    <location>
        <begin position="22"/>
        <end position="341"/>
    </location>
</feature>
<dbReference type="EMBL" id="NVWI01000012">
    <property type="protein sequence ID" value="PCJ39772.1"/>
    <property type="molecule type" value="Genomic_DNA"/>
</dbReference>
<reference evidence="3" key="1">
    <citation type="submission" date="2017-08" db="EMBL/GenBank/DDBJ databases">
        <title>A dynamic microbial community with high functional redundancy inhabits the cold, oxic subseafloor aquifer.</title>
        <authorList>
            <person name="Tully B.J."/>
            <person name="Wheat C.G."/>
            <person name="Glazer B.T."/>
            <person name="Huber J.A."/>
        </authorList>
    </citation>
    <scope>NUCLEOTIDE SEQUENCE [LARGE SCALE GENOMIC DNA]</scope>
</reference>
<proteinExistence type="predicted"/>
<dbReference type="Gene3D" id="3.40.190.10">
    <property type="entry name" value="Periplasmic binding protein-like II"/>
    <property type="match status" value="2"/>
</dbReference>
<dbReference type="Proteomes" id="UP000228987">
    <property type="component" value="Unassembled WGS sequence"/>
</dbReference>
<dbReference type="SUPFAM" id="SSF53850">
    <property type="entry name" value="Periplasmic binding protein-like II"/>
    <property type="match status" value="1"/>
</dbReference>
<name>A0A2A5C7I0_9GAMM</name>
<gene>
    <name evidence="2" type="ORF">COA71_12865</name>
</gene>
<evidence type="ECO:0000256" key="1">
    <source>
        <dbReference type="SAM" id="SignalP"/>
    </source>
</evidence>
<evidence type="ECO:0000313" key="2">
    <source>
        <dbReference type="EMBL" id="PCJ39772.1"/>
    </source>
</evidence>
<sequence length="341" mass="36869">MRCLLKFKLFLLTSCAVLLLAACGGGGPQENLVRIPLGAGGFGFLPLQMMREYGLIEKHAQAAGLDELTVEWLELGGPAVMNDALLAGSVDFIAAGPPAFITLWDRTRGSVNIKGVAAIAALPMYLNTRAPHLNRLEDLTQNDRIAVTAIKVSIPAIVMQIYALETYGLEAFDQYDDYTVTMTHADGVVSMLSGSTEITSHFTSPPFYQRETADPDIRTIMSTDDVLGGPTTFTMLSTTQAYHDTNPEAYQAVLTALEEAQLMIRENPQAAVDVLMAAGQGGGLPAEELLSVLADPDITFTSTPQNTMRYAQFMHAVGSLNNEPTSWTEMFFPEIHTADGN</sequence>
<dbReference type="PANTHER" id="PTHR30024:SF2">
    <property type="entry name" value="ABC TRANSPORTER SUBSTRATE-BINDING PROTEIN"/>
    <property type="match status" value="1"/>
</dbReference>